<feature type="compositionally biased region" description="Basic residues" evidence="1">
    <location>
        <begin position="26"/>
        <end position="40"/>
    </location>
</feature>
<dbReference type="VEuPathDB" id="FungiDB:F9C07_6963"/>
<evidence type="ECO:0000313" key="3">
    <source>
        <dbReference type="Proteomes" id="UP000596276"/>
    </source>
</evidence>
<name>A0A7U2MGQ8_ASPFN</name>
<feature type="region of interest" description="Disordered" evidence="1">
    <location>
        <begin position="1"/>
        <end position="82"/>
    </location>
</feature>
<feature type="compositionally biased region" description="Basic and acidic residues" evidence="1">
    <location>
        <begin position="1"/>
        <end position="15"/>
    </location>
</feature>
<keyword evidence="3" id="KW-1185">Reference proteome</keyword>
<accession>A0A7U2MGQ8</accession>
<evidence type="ECO:0000256" key="1">
    <source>
        <dbReference type="SAM" id="MobiDB-lite"/>
    </source>
</evidence>
<protein>
    <submittedName>
        <fullName evidence="2">Uncharacterized protein</fullName>
    </submittedName>
</protein>
<reference evidence="3" key="1">
    <citation type="journal article" date="2021" name="G3 (Bethesda)">
        <title>Chromosome assembled and annotated genome sequence of Aspergillus flavus NRRL 3357.</title>
        <authorList>
            <person name="Skerker J.M."/>
            <person name="Pianalto K.M."/>
            <person name="Mondo S.J."/>
            <person name="Yang K."/>
            <person name="Arkin A.P."/>
            <person name="Keller N.P."/>
            <person name="Grigoriev I.V."/>
            <person name="Louise Glass N.L."/>
        </authorList>
    </citation>
    <scope>NUCLEOTIDE SEQUENCE [LARGE SCALE GENOMIC DNA]</scope>
    <source>
        <strain evidence="3">ATCC 200026 / FGSC A1120 / IAM 13836 / NRRL 3357 / JCM 12722 / SRRC 167</strain>
    </source>
</reference>
<dbReference type="EMBL" id="CP044621">
    <property type="protein sequence ID" value="QRD83431.1"/>
    <property type="molecule type" value="Genomic_DNA"/>
</dbReference>
<proteinExistence type="predicted"/>
<sequence length="82" mass="9808">MRTQEWQDWRRERQKANTSFTDVAGRRRMKKKKRRRKKTWPGRMEGRGWDLASWEGGPRDDLRSGLPPSKQQNSEGRSLLPL</sequence>
<dbReference type="Proteomes" id="UP000596276">
    <property type="component" value="Chromosome 5"/>
</dbReference>
<dbReference type="AlphaFoldDB" id="A0A7U2MGQ8"/>
<gene>
    <name evidence="2" type="ORF">F9C07_6963</name>
</gene>
<organism evidence="2 3">
    <name type="scientific">Aspergillus flavus (strain ATCC 200026 / FGSC A1120 / IAM 13836 / NRRL 3357 / JCM 12722 / SRRC 167)</name>
    <dbReference type="NCBI Taxonomy" id="332952"/>
    <lineage>
        <taxon>Eukaryota</taxon>
        <taxon>Fungi</taxon>
        <taxon>Dikarya</taxon>
        <taxon>Ascomycota</taxon>
        <taxon>Pezizomycotina</taxon>
        <taxon>Eurotiomycetes</taxon>
        <taxon>Eurotiomycetidae</taxon>
        <taxon>Eurotiales</taxon>
        <taxon>Aspergillaceae</taxon>
        <taxon>Aspergillus</taxon>
        <taxon>Aspergillus subgen. Circumdati</taxon>
    </lineage>
</organism>
<evidence type="ECO:0000313" key="2">
    <source>
        <dbReference type="EMBL" id="QRD83431.1"/>
    </source>
</evidence>